<dbReference type="PANTHER" id="PTHR45947:SF3">
    <property type="entry name" value="SULFOQUINOVOSYL TRANSFERASE SQD2"/>
    <property type="match status" value="1"/>
</dbReference>
<evidence type="ECO:0000313" key="4">
    <source>
        <dbReference type="Proteomes" id="UP001335729"/>
    </source>
</evidence>
<evidence type="ECO:0000259" key="2">
    <source>
        <dbReference type="Pfam" id="PF00534"/>
    </source>
</evidence>
<gene>
    <name evidence="3" type="ORF">V1Y59_19890</name>
</gene>
<sequence>MDRAGLETMLMNYYRHIDRTKIQFDFLMHREEPSSYDAEILSLGGQIYRISPITPRNLATYKRRYEHFFRTHTGYRVAHAHMDALSAFPLSAAKHSKVPVRIAHSHNTGFSPDIKLPIRLIAKRYIPRYATHLFACSNDASRFMFGPKRASRIVENAIEIEKFKYDDRNRKEVRKRHGISDSSFVIGHVGRFVHQKNQEFLVEVLNQLKNKDPRLELILIGSGENEARVRNRVVSSGLQQRVHFVGESNEVPAYMHAMDMLALPSRYEGLGMVAVEAQASGLPCILSTNVTRDANVSGAAEFLDLESTLWARRILELRADTRKSWANQVRDAGYDIRDQAQKLETLYRDLHEIAQR</sequence>
<evidence type="ECO:0000313" key="3">
    <source>
        <dbReference type="EMBL" id="MEE4025357.1"/>
    </source>
</evidence>
<dbReference type="SUPFAM" id="SSF53756">
    <property type="entry name" value="UDP-Glycosyltransferase/glycogen phosphorylase"/>
    <property type="match status" value="1"/>
</dbReference>
<dbReference type="InterPro" id="IPR050194">
    <property type="entry name" value="Glycosyltransferase_grp1"/>
</dbReference>
<dbReference type="PANTHER" id="PTHR45947">
    <property type="entry name" value="SULFOQUINOVOSYL TRANSFERASE SQD2"/>
    <property type="match status" value="1"/>
</dbReference>
<organism evidence="3 4">
    <name type="scientific">Gordonia prachuapensis</name>
    <dbReference type="NCBI Taxonomy" id="3115651"/>
    <lineage>
        <taxon>Bacteria</taxon>
        <taxon>Bacillati</taxon>
        <taxon>Actinomycetota</taxon>
        <taxon>Actinomycetes</taxon>
        <taxon>Mycobacteriales</taxon>
        <taxon>Gordoniaceae</taxon>
        <taxon>Gordonia</taxon>
    </lineage>
</organism>
<keyword evidence="1" id="KW-0808">Transferase</keyword>
<dbReference type="CDD" id="cd03812">
    <property type="entry name" value="GT4_CapH-like"/>
    <property type="match status" value="1"/>
</dbReference>
<dbReference type="EMBL" id="JAZDUE010000019">
    <property type="protein sequence ID" value="MEE4025357.1"/>
    <property type="molecule type" value="Genomic_DNA"/>
</dbReference>
<dbReference type="InterPro" id="IPR001296">
    <property type="entry name" value="Glyco_trans_1"/>
</dbReference>
<dbReference type="Pfam" id="PF00534">
    <property type="entry name" value="Glycos_transf_1"/>
    <property type="match status" value="1"/>
</dbReference>
<protein>
    <submittedName>
        <fullName evidence="3">Glycosyltransferase family 1 protein</fullName>
    </submittedName>
</protein>
<proteinExistence type="predicted"/>
<comment type="caution">
    <text evidence="3">The sequence shown here is derived from an EMBL/GenBank/DDBJ whole genome shotgun (WGS) entry which is preliminary data.</text>
</comment>
<name>A0ABU7MYH2_9ACTN</name>
<feature type="domain" description="Glycosyl transferase family 1" evidence="2">
    <location>
        <begin position="170"/>
        <end position="288"/>
    </location>
</feature>
<accession>A0ABU7MYH2</accession>
<dbReference type="Gene3D" id="3.40.50.2000">
    <property type="entry name" value="Glycogen Phosphorylase B"/>
    <property type="match status" value="2"/>
</dbReference>
<dbReference type="RefSeq" id="WP_330506782.1">
    <property type="nucleotide sequence ID" value="NZ_JAZDUE010000019.1"/>
</dbReference>
<dbReference type="Proteomes" id="UP001335729">
    <property type="component" value="Unassembled WGS sequence"/>
</dbReference>
<keyword evidence="4" id="KW-1185">Reference proteome</keyword>
<reference evidence="3 4" key="1">
    <citation type="submission" date="2024-01" db="EMBL/GenBank/DDBJ databases">
        <title>Draft genome sequence of Gordonia sp. PKS22-38.</title>
        <authorList>
            <person name="Suphannarot A."/>
            <person name="Mingma R."/>
        </authorList>
    </citation>
    <scope>NUCLEOTIDE SEQUENCE [LARGE SCALE GENOMIC DNA]</scope>
    <source>
        <strain evidence="3 4">PKS22-38</strain>
    </source>
</reference>
<evidence type="ECO:0000256" key="1">
    <source>
        <dbReference type="ARBA" id="ARBA00022679"/>
    </source>
</evidence>